<keyword evidence="2" id="KW-0285">Flavoprotein</keyword>
<evidence type="ECO:0000256" key="1">
    <source>
        <dbReference type="ARBA" id="ARBA00010790"/>
    </source>
</evidence>
<evidence type="ECO:0000256" key="2">
    <source>
        <dbReference type="ARBA" id="ARBA00022630"/>
    </source>
</evidence>
<evidence type="ECO:0000259" key="5">
    <source>
        <dbReference type="Pfam" id="PF05199"/>
    </source>
</evidence>
<dbReference type="InterPro" id="IPR036188">
    <property type="entry name" value="FAD/NAD-bd_sf"/>
</dbReference>
<dbReference type="Proteomes" id="UP001497516">
    <property type="component" value="Chromosome 5"/>
</dbReference>
<dbReference type="SUPFAM" id="SSF51905">
    <property type="entry name" value="FAD/NAD(P)-binding domain"/>
    <property type="match status" value="1"/>
</dbReference>
<comment type="similarity">
    <text evidence="1">Belongs to the GMC oxidoreductase family.</text>
</comment>
<feature type="domain" description="Glucose-methanol-choline oxidoreductase C-terminal" evidence="5">
    <location>
        <begin position="16"/>
        <end position="73"/>
    </location>
</feature>
<reference evidence="6 7" key="1">
    <citation type="submission" date="2024-04" db="EMBL/GenBank/DDBJ databases">
        <authorList>
            <person name="Fracassetti M."/>
        </authorList>
    </citation>
    <scope>NUCLEOTIDE SEQUENCE [LARGE SCALE GENOMIC DNA]</scope>
</reference>
<keyword evidence="4" id="KW-0560">Oxidoreductase</keyword>
<evidence type="ECO:0000313" key="7">
    <source>
        <dbReference type="Proteomes" id="UP001497516"/>
    </source>
</evidence>
<accession>A0AAV2EXZ8</accession>
<evidence type="ECO:0000313" key="6">
    <source>
        <dbReference type="EMBL" id="CAL1390624.1"/>
    </source>
</evidence>
<evidence type="ECO:0000256" key="3">
    <source>
        <dbReference type="ARBA" id="ARBA00022827"/>
    </source>
</evidence>
<dbReference type="AlphaFoldDB" id="A0AAV2EXZ8"/>
<protein>
    <recommendedName>
        <fullName evidence="5">Glucose-methanol-choline oxidoreductase C-terminal domain-containing protein</fullName>
    </recommendedName>
</protein>
<sequence length="85" mass="9224">MASNGVMSVMEKEWMMYTSGHQMGSCRMGKNEEEGAVDENGESWEAEDLFVCDGSVLPTAVGVNPTITIESIAYCRSLSLLQKVG</sequence>
<gene>
    <name evidence="6" type="ORF">LTRI10_LOCUS31395</name>
</gene>
<dbReference type="InterPro" id="IPR007867">
    <property type="entry name" value="GMC_OxRtase_C"/>
</dbReference>
<dbReference type="PANTHER" id="PTHR46056:SF12">
    <property type="entry name" value="LONG-CHAIN-ALCOHOL OXIDASE"/>
    <property type="match status" value="1"/>
</dbReference>
<keyword evidence="3" id="KW-0274">FAD</keyword>
<dbReference type="PANTHER" id="PTHR46056">
    <property type="entry name" value="LONG-CHAIN-ALCOHOL OXIDASE"/>
    <property type="match status" value="1"/>
</dbReference>
<name>A0AAV2EXZ8_9ROSI</name>
<organism evidence="6 7">
    <name type="scientific">Linum trigynum</name>
    <dbReference type="NCBI Taxonomy" id="586398"/>
    <lineage>
        <taxon>Eukaryota</taxon>
        <taxon>Viridiplantae</taxon>
        <taxon>Streptophyta</taxon>
        <taxon>Embryophyta</taxon>
        <taxon>Tracheophyta</taxon>
        <taxon>Spermatophyta</taxon>
        <taxon>Magnoliopsida</taxon>
        <taxon>eudicotyledons</taxon>
        <taxon>Gunneridae</taxon>
        <taxon>Pentapetalae</taxon>
        <taxon>rosids</taxon>
        <taxon>fabids</taxon>
        <taxon>Malpighiales</taxon>
        <taxon>Linaceae</taxon>
        <taxon>Linum</taxon>
    </lineage>
</organism>
<keyword evidence="7" id="KW-1185">Reference proteome</keyword>
<dbReference type="Gene3D" id="3.50.50.60">
    <property type="entry name" value="FAD/NAD(P)-binding domain"/>
    <property type="match status" value="1"/>
</dbReference>
<dbReference type="EMBL" id="OZ034818">
    <property type="protein sequence ID" value="CAL1390624.1"/>
    <property type="molecule type" value="Genomic_DNA"/>
</dbReference>
<proteinExistence type="inferred from homology"/>
<evidence type="ECO:0000256" key="4">
    <source>
        <dbReference type="ARBA" id="ARBA00023002"/>
    </source>
</evidence>
<dbReference type="Pfam" id="PF05199">
    <property type="entry name" value="GMC_oxred_C"/>
    <property type="match status" value="1"/>
</dbReference>
<dbReference type="GO" id="GO:0016614">
    <property type="term" value="F:oxidoreductase activity, acting on CH-OH group of donors"/>
    <property type="evidence" value="ECO:0007669"/>
    <property type="project" value="InterPro"/>
</dbReference>